<evidence type="ECO:0000256" key="9">
    <source>
        <dbReference type="SAM" id="Phobius"/>
    </source>
</evidence>
<organism evidence="11 12">
    <name type="scientific">Pelobates cultripes</name>
    <name type="common">Western spadefoot toad</name>
    <dbReference type="NCBI Taxonomy" id="61616"/>
    <lineage>
        <taxon>Eukaryota</taxon>
        <taxon>Metazoa</taxon>
        <taxon>Chordata</taxon>
        <taxon>Craniata</taxon>
        <taxon>Vertebrata</taxon>
        <taxon>Euteleostomi</taxon>
        <taxon>Amphibia</taxon>
        <taxon>Batrachia</taxon>
        <taxon>Anura</taxon>
        <taxon>Pelobatoidea</taxon>
        <taxon>Pelobatidae</taxon>
        <taxon>Pelobates</taxon>
    </lineage>
</organism>
<dbReference type="Proteomes" id="UP001295444">
    <property type="component" value="Chromosome 11"/>
</dbReference>
<evidence type="ECO:0000256" key="7">
    <source>
        <dbReference type="ARBA" id="ARBA00023224"/>
    </source>
</evidence>
<dbReference type="GO" id="GO:0005886">
    <property type="term" value="C:plasma membrane"/>
    <property type="evidence" value="ECO:0007669"/>
    <property type="project" value="TreeGrafter"/>
</dbReference>
<evidence type="ECO:0000259" key="10">
    <source>
        <dbReference type="PROSITE" id="PS50262"/>
    </source>
</evidence>
<dbReference type="Pfam" id="PF00001">
    <property type="entry name" value="7tm_1"/>
    <property type="match status" value="1"/>
</dbReference>
<evidence type="ECO:0000256" key="6">
    <source>
        <dbReference type="ARBA" id="ARBA00023170"/>
    </source>
</evidence>
<evidence type="ECO:0000256" key="8">
    <source>
        <dbReference type="RuleBase" id="RU000688"/>
    </source>
</evidence>
<evidence type="ECO:0000313" key="12">
    <source>
        <dbReference type="Proteomes" id="UP001295444"/>
    </source>
</evidence>
<name>A0AAD1WPH8_PELCU</name>
<keyword evidence="3 9" id="KW-1133">Transmembrane helix</keyword>
<keyword evidence="2 8" id="KW-0812">Transmembrane</keyword>
<keyword evidence="7 8" id="KW-0807">Transducer</keyword>
<dbReference type="Gene3D" id="1.20.1070.10">
    <property type="entry name" value="Rhodopsin 7-helix transmembrane proteins"/>
    <property type="match status" value="1"/>
</dbReference>
<proteinExistence type="inferred from homology"/>
<dbReference type="PANTHER" id="PTHR24243:SF207">
    <property type="entry name" value="PYROKININ-1 RECEPTOR-LIKE"/>
    <property type="match status" value="1"/>
</dbReference>
<feature type="transmembrane region" description="Helical" evidence="9">
    <location>
        <begin position="99"/>
        <end position="120"/>
    </location>
</feature>
<feature type="domain" description="G-protein coupled receptors family 1 profile" evidence="10">
    <location>
        <begin position="78"/>
        <end position="367"/>
    </location>
</feature>
<protein>
    <submittedName>
        <fullName evidence="11">Neurotensin receptor type 1-like</fullName>
    </submittedName>
</protein>
<feature type="non-terminal residue" evidence="11">
    <location>
        <position position="1"/>
    </location>
</feature>
<keyword evidence="6 8" id="KW-0675">Receptor</keyword>
<keyword evidence="4 8" id="KW-0297">G-protein coupled receptor</keyword>
<keyword evidence="12" id="KW-1185">Reference proteome</keyword>
<dbReference type="PROSITE" id="PS00237">
    <property type="entry name" value="G_PROTEIN_RECEP_F1_1"/>
    <property type="match status" value="1"/>
</dbReference>
<dbReference type="GO" id="GO:0004930">
    <property type="term" value="F:G protein-coupled receptor activity"/>
    <property type="evidence" value="ECO:0007669"/>
    <property type="project" value="UniProtKB-KW"/>
</dbReference>
<evidence type="ECO:0000256" key="5">
    <source>
        <dbReference type="ARBA" id="ARBA00023136"/>
    </source>
</evidence>
<dbReference type="PRINTS" id="PR00237">
    <property type="entry name" value="GPCRRHODOPSN"/>
</dbReference>
<accession>A0AAD1WPH8</accession>
<dbReference type="PROSITE" id="PS50262">
    <property type="entry name" value="G_PROTEIN_RECEP_F1_2"/>
    <property type="match status" value="1"/>
</dbReference>
<evidence type="ECO:0000256" key="1">
    <source>
        <dbReference type="ARBA" id="ARBA00004141"/>
    </source>
</evidence>
<evidence type="ECO:0000256" key="2">
    <source>
        <dbReference type="ARBA" id="ARBA00022692"/>
    </source>
</evidence>
<gene>
    <name evidence="11" type="ORF">PECUL_23A052131</name>
</gene>
<dbReference type="AlphaFoldDB" id="A0AAD1WPH8"/>
<dbReference type="InterPro" id="IPR017452">
    <property type="entry name" value="GPCR_Rhodpsn_7TM"/>
</dbReference>
<sequence length="464" mass="53221">SNLIKVDMNESKPLVFNECMKHISFGNESIWHDSEQESNLTQGTLHRLFIGAQRQEPSHVAIPATIFYSLLFIFGTLANGLSILTLLKNGKIKVSSVRFYLLSLALADVLLLLTIPVTLYRYFWQYYPWALSDAVCKLYFMIRQVYCATTSWTIIAFTLERYIAICHPMWSVTGLRKSRMVYLLAFIWLLALLTTIPVAIVYGESSACILDYTATSQEEAVLDSTVCEMLEQKPFIVYKSILQTRSILFFVMPLLVIIIFHVLIFHHLKLNHRQRKKISLTGTHLHFASTHVKHPRSRPFSEKKARQLMGAVVAAFFLCNFPDTASSLMQIYIENWNAHVYTVYTWLKTYLSLPLWYLNSALDPILFCISSTSFRRACWKSLTTLLPWQGKATDHGPSHKYQASCIRSRGGSSLVSAPSTHSTCTLNSNEGEQRENLAMYRTTKPKLVYYRHITMMERGDYSIP</sequence>
<dbReference type="PANTHER" id="PTHR24243">
    <property type="entry name" value="G-PROTEIN COUPLED RECEPTOR"/>
    <property type="match status" value="1"/>
</dbReference>
<evidence type="ECO:0000256" key="3">
    <source>
        <dbReference type="ARBA" id="ARBA00022989"/>
    </source>
</evidence>
<feature type="transmembrane region" description="Helical" evidence="9">
    <location>
        <begin position="140"/>
        <end position="159"/>
    </location>
</feature>
<dbReference type="EMBL" id="OW240922">
    <property type="protein sequence ID" value="CAH2322754.1"/>
    <property type="molecule type" value="Genomic_DNA"/>
</dbReference>
<evidence type="ECO:0000313" key="11">
    <source>
        <dbReference type="EMBL" id="CAH2322754.1"/>
    </source>
</evidence>
<feature type="transmembrane region" description="Helical" evidence="9">
    <location>
        <begin position="247"/>
        <end position="268"/>
    </location>
</feature>
<feature type="transmembrane region" description="Helical" evidence="9">
    <location>
        <begin position="180"/>
        <end position="202"/>
    </location>
</feature>
<dbReference type="InterPro" id="IPR000276">
    <property type="entry name" value="GPCR_Rhodpsn"/>
</dbReference>
<comment type="similarity">
    <text evidence="8">Belongs to the G-protein coupled receptor 1 family.</text>
</comment>
<feature type="transmembrane region" description="Helical" evidence="9">
    <location>
        <begin position="66"/>
        <end position="87"/>
    </location>
</feature>
<reference evidence="11" key="1">
    <citation type="submission" date="2022-03" db="EMBL/GenBank/DDBJ databases">
        <authorList>
            <person name="Alioto T."/>
            <person name="Alioto T."/>
            <person name="Gomez Garrido J."/>
        </authorList>
    </citation>
    <scope>NUCLEOTIDE SEQUENCE</scope>
</reference>
<keyword evidence="5 9" id="KW-0472">Membrane</keyword>
<evidence type="ECO:0000256" key="4">
    <source>
        <dbReference type="ARBA" id="ARBA00023040"/>
    </source>
</evidence>
<comment type="subcellular location">
    <subcellularLocation>
        <location evidence="1">Membrane</location>
        <topology evidence="1">Multi-pass membrane protein</topology>
    </subcellularLocation>
</comment>
<dbReference type="SUPFAM" id="SSF81321">
    <property type="entry name" value="Family A G protein-coupled receptor-like"/>
    <property type="match status" value="1"/>
</dbReference>